<dbReference type="Pfam" id="PF00379">
    <property type="entry name" value="Chitin_bind_4"/>
    <property type="match status" value="1"/>
</dbReference>
<keyword evidence="1 2" id="KW-0193">Cuticle</keyword>
<name>A0ABM5KL75_DIAVI</name>
<sequence>MFTTSQLFFVLSCFALSQAGILGGGYEESYGGGYGGGLELHGGYEGGHDDGGHADYYEHPKYKFNYAVHDPHTGDEKQQYEERDGDEVKGSYSLKEADGTTRIVEYKADKHNGFNAVVHKVGEPHPQLESYGGHGQEAYGGHHF</sequence>
<dbReference type="GeneID" id="126887454"/>
<dbReference type="PRINTS" id="PR00947">
    <property type="entry name" value="CUTICLE"/>
</dbReference>
<evidence type="ECO:0000256" key="1">
    <source>
        <dbReference type="ARBA" id="ARBA00022460"/>
    </source>
</evidence>
<dbReference type="PANTHER" id="PTHR12236:SF75">
    <property type="entry name" value="CUTICULAR PROTEIN 62BB, ISOFORM A"/>
    <property type="match status" value="1"/>
</dbReference>
<dbReference type="EnsemblMetazoa" id="XM_050654995.1">
    <property type="protein sequence ID" value="XP_050510952.1"/>
    <property type="gene ID" value="LOC126887454"/>
</dbReference>
<evidence type="ECO:0000256" key="3">
    <source>
        <dbReference type="SAM" id="MobiDB-lite"/>
    </source>
</evidence>
<dbReference type="Proteomes" id="UP001652700">
    <property type="component" value="Unplaced"/>
</dbReference>
<feature type="compositionally biased region" description="Basic and acidic residues" evidence="3">
    <location>
        <begin position="69"/>
        <end position="92"/>
    </location>
</feature>
<dbReference type="PROSITE" id="PS00233">
    <property type="entry name" value="CHIT_BIND_RR_1"/>
    <property type="match status" value="1"/>
</dbReference>
<dbReference type="PANTHER" id="PTHR12236">
    <property type="entry name" value="STRUCTURAL CONTITUENT OF CUTICLE"/>
    <property type="match status" value="1"/>
</dbReference>
<dbReference type="InterPro" id="IPR051217">
    <property type="entry name" value="Insect_Cuticle_Struc_Prot"/>
</dbReference>
<evidence type="ECO:0000256" key="2">
    <source>
        <dbReference type="PROSITE-ProRule" id="PRU00497"/>
    </source>
</evidence>
<evidence type="ECO:0000313" key="6">
    <source>
        <dbReference type="Proteomes" id="UP001652700"/>
    </source>
</evidence>
<feature type="chain" id="PRO_5047276881" description="Adult-specific cuticular protein ACP-20-like" evidence="4">
    <location>
        <begin position="20"/>
        <end position="144"/>
    </location>
</feature>
<feature type="region of interest" description="Disordered" evidence="3">
    <location>
        <begin position="67"/>
        <end position="92"/>
    </location>
</feature>
<evidence type="ECO:0008006" key="7">
    <source>
        <dbReference type="Google" id="ProtNLM"/>
    </source>
</evidence>
<protein>
    <recommendedName>
        <fullName evidence="7">Adult-specific cuticular protein ACP-20-like</fullName>
    </recommendedName>
</protein>
<organism evidence="5 6">
    <name type="scientific">Diabrotica virgifera virgifera</name>
    <name type="common">western corn rootworm</name>
    <dbReference type="NCBI Taxonomy" id="50390"/>
    <lineage>
        <taxon>Eukaryota</taxon>
        <taxon>Metazoa</taxon>
        <taxon>Ecdysozoa</taxon>
        <taxon>Arthropoda</taxon>
        <taxon>Hexapoda</taxon>
        <taxon>Insecta</taxon>
        <taxon>Pterygota</taxon>
        <taxon>Neoptera</taxon>
        <taxon>Endopterygota</taxon>
        <taxon>Coleoptera</taxon>
        <taxon>Polyphaga</taxon>
        <taxon>Cucujiformia</taxon>
        <taxon>Chrysomeloidea</taxon>
        <taxon>Chrysomelidae</taxon>
        <taxon>Galerucinae</taxon>
        <taxon>Diabroticina</taxon>
        <taxon>Diabroticites</taxon>
        <taxon>Diabrotica</taxon>
    </lineage>
</organism>
<evidence type="ECO:0000256" key="4">
    <source>
        <dbReference type="SAM" id="SignalP"/>
    </source>
</evidence>
<dbReference type="PROSITE" id="PS51155">
    <property type="entry name" value="CHIT_BIND_RR_2"/>
    <property type="match status" value="1"/>
</dbReference>
<proteinExistence type="predicted"/>
<keyword evidence="6" id="KW-1185">Reference proteome</keyword>
<dbReference type="InterPro" id="IPR000618">
    <property type="entry name" value="Insect_cuticle"/>
</dbReference>
<keyword evidence="4" id="KW-0732">Signal</keyword>
<evidence type="ECO:0000313" key="5">
    <source>
        <dbReference type="EnsemblMetazoa" id="XP_050510952.1"/>
    </source>
</evidence>
<feature type="signal peptide" evidence="4">
    <location>
        <begin position="1"/>
        <end position="19"/>
    </location>
</feature>
<dbReference type="InterPro" id="IPR031311">
    <property type="entry name" value="CHIT_BIND_RR_consensus"/>
</dbReference>
<reference evidence="5" key="1">
    <citation type="submission" date="2025-05" db="UniProtKB">
        <authorList>
            <consortium name="EnsemblMetazoa"/>
        </authorList>
    </citation>
    <scope>IDENTIFICATION</scope>
</reference>
<accession>A0ABM5KL75</accession>
<dbReference type="RefSeq" id="XP_050510952.1">
    <property type="nucleotide sequence ID" value="XM_050654995.1"/>
</dbReference>